<dbReference type="GO" id="GO:0003777">
    <property type="term" value="F:microtubule motor activity"/>
    <property type="evidence" value="ECO:0007669"/>
    <property type="project" value="InterPro"/>
</dbReference>
<feature type="region of interest" description="Disordered" evidence="17">
    <location>
        <begin position="1011"/>
        <end position="1040"/>
    </location>
</feature>
<evidence type="ECO:0000259" key="20">
    <source>
        <dbReference type="PROSITE" id="PS50157"/>
    </source>
</evidence>
<dbReference type="InterPro" id="IPR015943">
    <property type="entry name" value="WD40/YVTN_repeat-like_dom_sf"/>
</dbReference>
<dbReference type="FunFam" id="3.30.160.60:FF:000031">
    <property type="entry name" value="GLI family zinc finger 3"/>
    <property type="match status" value="1"/>
</dbReference>
<keyword evidence="15" id="KW-0505">Motor protein</keyword>
<feature type="domain" description="Kinesin motor" evidence="19">
    <location>
        <begin position="656"/>
        <end position="961"/>
    </location>
</feature>
<evidence type="ECO:0000259" key="22">
    <source>
        <dbReference type="PROSITE" id="PS50929"/>
    </source>
</evidence>
<dbReference type="Pfam" id="PF00005">
    <property type="entry name" value="ABC_tran"/>
    <property type="match status" value="1"/>
</dbReference>
<dbReference type="GO" id="GO:0015910">
    <property type="term" value="P:long-chain fatty acid import into peroxisome"/>
    <property type="evidence" value="ECO:0007669"/>
    <property type="project" value="TreeGrafter"/>
</dbReference>
<dbReference type="PROSITE" id="PS50157">
    <property type="entry name" value="ZINC_FINGER_C2H2_2"/>
    <property type="match status" value="3"/>
</dbReference>
<dbReference type="Gene3D" id="2.130.10.10">
    <property type="entry name" value="YVTN repeat-like/Quinoprotein amine dehydrogenase"/>
    <property type="match status" value="1"/>
</dbReference>
<feature type="domain" description="ABC transporter" evidence="21">
    <location>
        <begin position="1947"/>
        <end position="2180"/>
    </location>
</feature>
<dbReference type="GO" id="GO:0140359">
    <property type="term" value="F:ABC-type transporter activity"/>
    <property type="evidence" value="ECO:0007669"/>
    <property type="project" value="InterPro"/>
</dbReference>
<comment type="similarity">
    <text evidence="2">Belongs to the ABC transporter superfamily. ABCD family. Peroxisomal fatty acyl CoA transporter (TC 3.A.1.203) subfamily.</text>
</comment>
<dbReference type="InterPro" id="IPR001752">
    <property type="entry name" value="Kinesin_motor_dom"/>
</dbReference>
<dbReference type="Pfam" id="PF00096">
    <property type="entry name" value="zf-C2H2"/>
    <property type="match status" value="1"/>
</dbReference>
<evidence type="ECO:0000256" key="17">
    <source>
        <dbReference type="SAM" id="MobiDB-lite"/>
    </source>
</evidence>
<comment type="subcellular location">
    <subcellularLocation>
        <location evidence="1">Nucleus</location>
    </subcellularLocation>
</comment>
<feature type="region of interest" description="Disordered" evidence="17">
    <location>
        <begin position="1427"/>
        <end position="1446"/>
    </location>
</feature>
<dbReference type="SUPFAM" id="SSF90123">
    <property type="entry name" value="ABC transporter transmembrane region"/>
    <property type="match status" value="1"/>
</dbReference>
<evidence type="ECO:0000256" key="5">
    <source>
        <dbReference type="ARBA" id="ARBA00022723"/>
    </source>
</evidence>
<feature type="transmembrane region" description="Helical" evidence="18">
    <location>
        <begin position="1474"/>
        <end position="1497"/>
    </location>
</feature>
<dbReference type="SMART" id="SM00382">
    <property type="entry name" value="AAA"/>
    <property type="match status" value="2"/>
</dbReference>
<dbReference type="InterPro" id="IPR057403">
    <property type="entry name" value="Beta-prop_Aladin"/>
</dbReference>
<keyword evidence="24" id="KW-1185">Reference proteome</keyword>
<feature type="transmembrane region" description="Helical" evidence="18">
    <location>
        <begin position="1566"/>
        <end position="1589"/>
    </location>
</feature>
<dbReference type="GO" id="GO:0008017">
    <property type="term" value="F:microtubule binding"/>
    <property type="evidence" value="ECO:0007669"/>
    <property type="project" value="InterPro"/>
</dbReference>
<dbReference type="InterPro" id="IPR036236">
    <property type="entry name" value="Znf_C2H2_sf"/>
</dbReference>
<dbReference type="InterPro" id="IPR001680">
    <property type="entry name" value="WD40_rpt"/>
</dbReference>
<feature type="compositionally biased region" description="Polar residues" evidence="17">
    <location>
        <begin position="1204"/>
        <end position="1218"/>
    </location>
</feature>
<evidence type="ECO:0000259" key="21">
    <source>
        <dbReference type="PROSITE" id="PS50893"/>
    </source>
</evidence>
<dbReference type="InterPro" id="IPR003593">
    <property type="entry name" value="AAA+_ATPase"/>
</dbReference>
<keyword evidence="8 14" id="KW-0863">Zinc-finger</keyword>
<dbReference type="PANTHER" id="PTHR11384">
    <property type="entry name" value="ATP-BINDING CASSETTE, SUB-FAMILY D MEMBER"/>
    <property type="match status" value="1"/>
</dbReference>
<evidence type="ECO:0000256" key="7">
    <source>
        <dbReference type="ARBA" id="ARBA00022741"/>
    </source>
</evidence>
<dbReference type="InterPro" id="IPR036961">
    <property type="entry name" value="Kinesin_motor_dom_sf"/>
</dbReference>
<dbReference type="PRINTS" id="PR00380">
    <property type="entry name" value="KINESINHEAVY"/>
</dbReference>
<keyword evidence="13" id="KW-0539">Nucleus</keyword>
<dbReference type="InterPro" id="IPR013087">
    <property type="entry name" value="Znf_C2H2_type"/>
</dbReference>
<dbReference type="OrthoDB" id="422637at2759"/>
<dbReference type="PROSITE" id="PS50893">
    <property type="entry name" value="ABC_TRANSPORTER_2"/>
    <property type="match status" value="1"/>
</dbReference>
<dbReference type="Gene3D" id="1.20.1560.10">
    <property type="entry name" value="ABC transporter type 1, transmembrane domain"/>
    <property type="match status" value="1"/>
</dbReference>
<dbReference type="Gene3D" id="3.30.160.60">
    <property type="entry name" value="Classic Zinc Finger"/>
    <property type="match status" value="2"/>
</dbReference>
<dbReference type="GO" id="GO:0007018">
    <property type="term" value="P:microtubule-based movement"/>
    <property type="evidence" value="ECO:0007669"/>
    <property type="project" value="InterPro"/>
</dbReference>
<dbReference type="SUPFAM" id="SSF52540">
    <property type="entry name" value="P-loop containing nucleoside triphosphate hydrolases"/>
    <property type="match status" value="2"/>
</dbReference>
<keyword evidence="7 15" id="KW-0547">Nucleotide-binding</keyword>
<evidence type="ECO:0000256" key="16">
    <source>
        <dbReference type="SAM" id="Coils"/>
    </source>
</evidence>
<feature type="domain" description="C2H2-type" evidence="20">
    <location>
        <begin position="628"/>
        <end position="657"/>
    </location>
</feature>
<keyword evidence="6" id="KW-0677">Repeat</keyword>
<dbReference type="InterPro" id="IPR011527">
    <property type="entry name" value="ABC1_TM_dom"/>
</dbReference>
<dbReference type="SUPFAM" id="SSF57667">
    <property type="entry name" value="beta-beta-alpha zinc fingers"/>
    <property type="match status" value="2"/>
</dbReference>
<dbReference type="InterPro" id="IPR056436">
    <property type="entry name" value="Znf-C2H2_ZIC1-5/GLI1-3-like"/>
</dbReference>
<evidence type="ECO:0000256" key="15">
    <source>
        <dbReference type="PROSITE-ProRule" id="PRU00283"/>
    </source>
</evidence>
<keyword evidence="3" id="KW-0813">Transport</keyword>
<dbReference type="PROSITE" id="PS00411">
    <property type="entry name" value="KINESIN_MOTOR_1"/>
    <property type="match status" value="1"/>
</dbReference>
<evidence type="ECO:0000256" key="18">
    <source>
        <dbReference type="SAM" id="Phobius"/>
    </source>
</evidence>
<dbReference type="FunFam" id="3.30.160.60:FF:000048">
    <property type="entry name" value="GLI family zinc finger 3"/>
    <property type="match status" value="1"/>
</dbReference>
<keyword evidence="11 18" id="KW-1133">Transmembrane helix</keyword>
<evidence type="ECO:0000256" key="14">
    <source>
        <dbReference type="PROSITE-ProRule" id="PRU00042"/>
    </source>
</evidence>
<dbReference type="GO" id="GO:0005634">
    <property type="term" value="C:nucleus"/>
    <property type="evidence" value="ECO:0007669"/>
    <property type="project" value="UniProtKB-SubCell"/>
</dbReference>
<protein>
    <submittedName>
        <fullName evidence="23">ATP-binding cassette sub-family D member 2</fullName>
    </submittedName>
</protein>
<feature type="coiled-coil region" evidence="16">
    <location>
        <begin position="1101"/>
        <end position="1135"/>
    </location>
</feature>
<keyword evidence="12 18" id="KW-0472">Membrane</keyword>
<dbReference type="SMART" id="SM00320">
    <property type="entry name" value="WD40"/>
    <property type="match status" value="4"/>
</dbReference>
<proteinExistence type="inferred from homology"/>
<dbReference type="GO" id="GO:0005778">
    <property type="term" value="C:peroxisomal membrane"/>
    <property type="evidence" value="ECO:0007669"/>
    <property type="project" value="TreeGrafter"/>
</dbReference>
<dbReference type="SMART" id="SM00129">
    <property type="entry name" value="KISc"/>
    <property type="match status" value="1"/>
</dbReference>
<organism evidence="23 24">
    <name type="scientific">Eufriesea mexicana</name>
    <dbReference type="NCBI Taxonomy" id="516756"/>
    <lineage>
        <taxon>Eukaryota</taxon>
        <taxon>Metazoa</taxon>
        <taxon>Ecdysozoa</taxon>
        <taxon>Arthropoda</taxon>
        <taxon>Hexapoda</taxon>
        <taxon>Insecta</taxon>
        <taxon>Pterygota</taxon>
        <taxon>Neoptera</taxon>
        <taxon>Endopterygota</taxon>
        <taxon>Hymenoptera</taxon>
        <taxon>Apocrita</taxon>
        <taxon>Aculeata</taxon>
        <taxon>Apoidea</taxon>
        <taxon>Anthophila</taxon>
        <taxon>Apidae</taxon>
        <taxon>Eufriesea</taxon>
    </lineage>
</organism>
<keyword evidence="16" id="KW-0175">Coiled coil</keyword>
<dbReference type="Pfam" id="PF23561">
    <property type="entry name" value="zf-C2H2_15"/>
    <property type="match status" value="1"/>
</dbReference>
<evidence type="ECO:0000313" key="24">
    <source>
        <dbReference type="Proteomes" id="UP000250275"/>
    </source>
</evidence>
<dbReference type="InterPro" id="IPR003439">
    <property type="entry name" value="ABC_transporter-like_ATP-bd"/>
</dbReference>
<gene>
    <name evidence="23" type="ORF">WN48_10728</name>
</gene>
<dbReference type="GO" id="GO:0006635">
    <property type="term" value="P:fatty acid beta-oxidation"/>
    <property type="evidence" value="ECO:0007669"/>
    <property type="project" value="TreeGrafter"/>
</dbReference>
<dbReference type="Proteomes" id="UP000250275">
    <property type="component" value="Unassembled WGS sequence"/>
</dbReference>
<feature type="domain" description="ABC transmembrane type-1" evidence="22">
    <location>
        <begin position="1572"/>
        <end position="1810"/>
    </location>
</feature>
<evidence type="ECO:0000256" key="12">
    <source>
        <dbReference type="ARBA" id="ARBA00023136"/>
    </source>
</evidence>
<evidence type="ECO:0000256" key="1">
    <source>
        <dbReference type="ARBA" id="ARBA00004123"/>
    </source>
</evidence>
<dbReference type="GO" id="GO:0008270">
    <property type="term" value="F:zinc ion binding"/>
    <property type="evidence" value="ECO:0007669"/>
    <property type="project" value="UniProtKB-KW"/>
</dbReference>
<dbReference type="Gene3D" id="3.40.850.10">
    <property type="entry name" value="Kinesin motor domain"/>
    <property type="match status" value="1"/>
</dbReference>
<evidence type="ECO:0000256" key="11">
    <source>
        <dbReference type="ARBA" id="ARBA00022989"/>
    </source>
</evidence>
<evidence type="ECO:0000256" key="8">
    <source>
        <dbReference type="ARBA" id="ARBA00022771"/>
    </source>
</evidence>
<evidence type="ECO:0000256" key="3">
    <source>
        <dbReference type="ARBA" id="ARBA00022448"/>
    </source>
</evidence>
<keyword evidence="9" id="KW-0862">Zinc</keyword>
<dbReference type="InterPro" id="IPR019821">
    <property type="entry name" value="Kinesin_motor_CS"/>
</dbReference>
<reference evidence="23 24" key="1">
    <citation type="submission" date="2015-07" db="EMBL/GenBank/DDBJ databases">
        <title>The genome of Eufriesea mexicana.</title>
        <authorList>
            <person name="Pan H."/>
            <person name="Kapheim K."/>
        </authorList>
    </citation>
    <scope>NUCLEOTIDE SEQUENCE [LARGE SCALE GENOMIC DNA]</scope>
    <source>
        <strain evidence="23">0111107269</strain>
        <tissue evidence="23">Whole body</tissue>
    </source>
</reference>
<feature type="transmembrane region" description="Helical" evidence="18">
    <location>
        <begin position="1812"/>
        <end position="1831"/>
    </location>
</feature>
<dbReference type="GO" id="GO:0005324">
    <property type="term" value="F:long-chain fatty acid transmembrane transporter activity"/>
    <property type="evidence" value="ECO:0007669"/>
    <property type="project" value="TreeGrafter"/>
</dbReference>
<dbReference type="GO" id="GO:0016887">
    <property type="term" value="F:ATP hydrolysis activity"/>
    <property type="evidence" value="ECO:0007669"/>
    <property type="project" value="InterPro"/>
</dbReference>
<feature type="region of interest" description="Disordered" evidence="17">
    <location>
        <begin position="1204"/>
        <end position="1241"/>
    </location>
</feature>
<name>A0A310S692_9HYME</name>
<dbReference type="InterPro" id="IPR036640">
    <property type="entry name" value="ABC1_TM_sf"/>
</dbReference>
<dbReference type="PROSITE" id="PS00028">
    <property type="entry name" value="ZINC_FINGER_C2H2_1"/>
    <property type="match status" value="2"/>
</dbReference>
<dbReference type="Gene3D" id="3.40.50.300">
    <property type="entry name" value="P-loop containing nucleotide triphosphate hydrolases"/>
    <property type="match status" value="1"/>
</dbReference>
<evidence type="ECO:0000256" key="9">
    <source>
        <dbReference type="ARBA" id="ARBA00022833"/>
    </source>
</evidence>
<dbReference type="FunFam" id="3.30.160.60:FF:000359">
    <property type="entry name" value="GLIS family zinc finger 2"/>
    <property type="match status" value="1"/>
</dbReference>
<dbReference type="SUPFAM" id="SSF101908">
    <property type="entry name" value="Putative isomerase YbhE"/>
    <property type="match status" value="1"/>
</dbReference>
<dbReference type="GO" id="GO:0007031">
    <property type="term" value="P:peroxisome organization"/>
    <property type="evidence" value="ECO:0007669"/>
    <property type="project" value="TreeGrafter"/>
</dbReference>
<dbReference type="InterPro" id="IPR027417">
    <property type="entry name" value="P-loop_NTPase"/>
</dbReference>
<dbReference type="GO" id="GO:0140297">
    <property type="term" value="F:DNA-binding transcription factor binding"/>
    <property type="evidence" value="ECO:0007669"/>
    <property type="project" value="UniProtKB-ARBA"/>
</dbReference>
<evidence type="ECO:0000259" key="19">
    <source>
        <dbReference type="PROSITE" id="PS50067"/>
    </source>
</evidence>
<comment type="similarity">
    <text evidence="15">Belongs to the TRAFAC class myosin-kinesin ATPase superfamily. Kinesin family.</text>
</comment>
<evidence type="ECO:0000256" key="13">
    <source>
        <dbReference type="ARBA" id="ARBA00023242"/>
    </source>
</evidence>
<keyword evidence="10 15" id="KW-0067">ATP-binding</keyword>
<feature type="binding site" evidence="15">
    <location>
        <begin position="721"/>
        <end position="728"/>
    </location>
    <ligand>
        <name>ATP</name>
        <dbReference type="ChEBI" id="CHEBI:30616"/>
    </ligand>
</feature>
<evidence type="ECO:0000256" key="4">
    <source>
        <dbReference type="ARBA" id="ARBA00022692"/>
    </source>
</evidence>
<dbReference type="PROSITE" id="PS50929">
    <property type="entry name" value="ABC_TM1F"/>
    <property type="match status" value="1"/>
</dbReference>
<dbReference type="EMBL" id="KQ768431">
    <property type="protein sequence ID" value="OAD53164.1"/>
    <property type="molecule type" value="Genomic_DNA"/>
</dbReference>
<keyword evidence="4 18" id="KW-0812">Transmembrane</keyword>
<keyword evidence="5" id="KW-0479">Metal-binding</keyword>
<feature type="domain" description="C2H2-type" evidence="20">
    <location>
        <begin position="566"/>
        <end position="597"/>
    </location>
</feature>
<dbReference type="Pfam" id="PF25460">
    <property type="entry name" value="Beta-prop_Aladin"/>
    <property type="match status" value="1"/>
</dbReference>
<evidence type="ECO:0000256" key="10">
    <source>
        <dbReference type="ARBA" id="ARBA00022840"/>
    </source>
</evidence>
<sequence>MMEILSLHKFDSPADDESITVALIEDILRHCNYENLTDELQPFSKYLREYPEVSITPDILATRETACTVSAGDLFLPVHDSIFKKVASIFREKGFVEAICLAESAEPQEITPVLHWVATRLKWVLDLMDKGIYQRETLPASGSGCLAWHPHCARLAVVTRDDRIRMFSQEIPVVPILRHGAQKSVCCISWRPLSGKELAVACHAGVLVWTIEIGAASNFLSHAVLLKQRNHAPVTSVTWHPQGDLLVSCSPADTRMIIWDTSRKEGVPLRRVGGDGLCFIRWSSCGSRLFSASCRNIFRVWNTGVATTWHADKWTVPNGRVAVACFGPNLTLLFASNEDPATIFSLPLQENIFNIKKPSLDDAKMAIPLIDLARVNFASDGDYVTVGGRVIAMEWDPTGRYLAILFQDSPCIALIKTKLGNLSLVIEVKPSCLIKGFPGEVPNCMNFYQKCKAGQNNIVCLTIAWSSGRIQHFPIVEKETVPTMNTKTSTVLQLPRTSSTPNSIGTPLNLTRTAHLPTNTIGSLRSSKHKLRNIQSRMQRYQAYSRESARRNGGGGTRGSCGQDEFACLWQGCPRARPFNARYKLLIHMRVHSGEKPNKCPFTGCKKAFSRLENLKIHQRSHTGERPYACQHRGCTKAFSNSSDRAKHQRTHYDTNIMTIDSSSKCCTLECPAAGTGNGKVYQFDAAFDPEATTESVYENVGSVIVEAVLDGYNGTVFAYGQTGCGKSHTMRGFIERTLDHIFEATSTASAEMRYLALLSYLEIYNERLRDLLQDGMSDLLTLKEDPTRGTYVAGGLKEVTVKDAAECARLVEQGDRRRAAAATKMNAASSRSHAVLTLSLETLAINEENSKTENTVKRGRLHLVDLAGSERQTRTGATGDRLKEAASINLSLSALGNVISALAAGHGRHVPYRDSKLTRLLRDSLGGNARTLMIACVSPSDVDGEETLSTLRYAARARCIKNKPVINEDPKDALLRQYQLKKECEHSNLSAQKLREELESLKIRYEADGVNNTSTKPVPQQAIDEQDLEREERRRKKREAAMQEVLKRLEKLTIGGEEQGNTELRRRREKRRKKLAALATALETSAQEGNGSVFQVYGQLRSTEDALKRMAKRVKQLEAEAADLQASWDAERRDLLRRELLISQICDVMVPHLRPGCPFRDVAALRSAATWCDELGRWRLPDVTPHISLPPASLVPKDNVQYNIVPSKPDLNNNSNGKDNEDEIGNEADSEESSEQEEVKKPDIVDTYFRRNRIDKLLAHVREAKTFETCSRLSRSGGSEDMVPLGGNHLQLNALNLQSSAPVIGDLDGYKPTQRLSTGRISRPGWILEENSINKSTLLNQTMKRNPPRILEALPSYPQGTNGAFKFGNRSISMRISDKISSRFIHNELRRTSDVESTSSDPSPAIDVSEPPVTVLLAARGEGSKENGAVDYERRDEQSPAGSRSTWIEQMSSVFSKLIDATSTKYGINKNQLIRGVVGVVGTLYLIRIGYPFVTFGIKQYQKKKKVNENNIEVPKRCKNNVNNIESCKSNQKVGKPSVGLDREFIKQLIALLKIMVPGWRTREAGLLTCVTVTLLARTFLSIYVATLEGQIVKRIVLRDVRGFSLMLARWFAIALPATFVNSAIRYLDGRLALSFRGRLVDHAYKMYLSQQTYYRVSALDTRLGDAEQRLTDDLSELASSVAHLYSSLTKPLLDCALVCITLISFSSKIGGPRIHGPLLSCSVIAITGQILRLASPKFGQLVTVEASKRGTLREAHARISAHAEEIAFYGGHYREHRYLTTAYKSLVSHLKRVLVLKFWYVMLEQLLMKYVWSGTGLLVIAMPLLYTSIKSGSPVLRNNADDGVSERTRYLTTSKNLLSSGADAVERLMSSYKELVALAGYAARVSEMLNVFKDAALCKYRRNIVNSPLKIANGTPNFAISDIIELKDGIPVIKGIVRESTDGSISLIDVPIVTPNCEVIVPRLTIHIKPEDHILITGPNGCGKSSLFRIISGLWPIYGGTLIRPAENYSAKQGRPALFYIPQKPYMTVGCLRDQIIYPTESRTDVGSDEELLKLLEEVDLRSLAEREPEGLDAFADWDSTLSGGEKQRLAVTRLFYHAPQYALLDECTSAVSLEAESVIYETAKRKGITLLTITHRVASLAKHHKLLLRFDGEGGWTFGPLDAESISHLTNQTYEETEEHEVKGGHYQMLHELHDIHKEETKIGIS</sequence>
<feature type="transmembrane region" description="Helical" evidence="18">
    <location>
        <begin position="1609"/>
        <end position="1629"/>
    </location>
</feature>
<evidence type="ECO:0000256" key="2">
    <source>
        <dbReference type="ARBA" id="ARBA00008575"/>
    </source>
</evidence>
<evidence type="ECO:0000256" key="6">
    <source>
        <dbReference type="ARBA" id="ARBA00022737"/>
    </source>
</evidence>
<dbReference type="Pfam" id="PF06472">
    <property type="entry name" value="ABC_membrane_2"/>
    <property type="match status" value="1"/>
</dbReference>
<accession>A0A310S692</accession>
<feature type="compositionally biased region" description="Acidic residues" evidence="17">
    <location>
        <begin position="1221"/>
        <end position="1237"/>
    </location>
</feature>
<dbReference type="CDD" id="cd00106">
    <property type="entry name" value="KISc"/>
    <property type="match status" value="1"/>
</dbReference>
<dbReference type="SMART" id="SM00355">
    <property type="entry name" value="ZnF_C2H2"/>
    <property type="match status" value="3"/>
</dbReference>
<evidence type="ECO:0000313" key="23">
    <source>
        <dbReference type="EMBL" id="OAD53164.1"/>
    </source>
</evidence>
<dbReference type="PANTHER" id="PTHR11384:SF67">
    <property type="entry name" value="ATP-BINDING CASSETTE SUB-FAMILY D MEMBER 1"/>
    <property type="match status" value="1"/>
</dbReference>
<dbReference type="Pfam" id="PF00225">
    <property type="entry name" value="Kinesin"/>
    <property type="match status" value="1"/>
</dbReference>
<dbReference type="GO" id="GO:0005524">
    <property type="term" value="F:ATP binding"/>
    <property type="evidence" value="ECO:0007669"/>
    <property type="project" value="UniProtKB-UniRule"/>
</dbReference>
<dbReference type="CDD" id="cd03223">
    <property type="entry name" value="ABCD_peroxisomal_ALDP"/>
    <property type="match status" value="1"/>
</dbReference>
<dbReference type="GO" id="GO:0042760">
    <property type="term" value="P:very long-chain fatty acid catabolic process"/>
    <property type="evidence" value="ECO:0007669"/>
    <property type="project" value="TreeGrafter"/>
</dbReference>
<dbReference type="InterPro" id="IPR050835">
    <property type="entry name" value="ABC_transporter_sub-D"/>
</dbReference>
<dbReference type="PROSITE" id="PS50067">
    <property type="entry name" value="KINESIN_MOTOR_2"/>
    <property type="match status" value="1"/>
</dbReference>
<feature type="domain" description="C2H2-type" evidence="20">
    <location>
        <begin position="598"/>
        <end position="627"/>
    </location>
</feature>